<evidence type="ECO:0000256" key="2">
    <source>
        <dbReference type="ARBA" id="ARBA00006024"/>
    </source>
</evidence>
<dbReference type="RefSeq" id="XP_013897853.1">
    <property type="nucleotide sequence ID" value="XM_014042399.1"/>
</dbReference>
<dbReference type="InterPro" id="IPR023299">
    <property type="entry name" value="ATPase_P-typ_cyto_dom_N"/>
</dbReference>
<dbReference type="InterPro" id="IPR023214">
    <property type="entry name" value="HAD_sf"/>
</dbReference>
<dbReference type="InterPro" id="IPR018303">
    <property type="entry name" value="ATPase_P-typ_P_site"/>
</dbReference>
<evidence type="ECO:0000313" key="8">
    <source>
        <dbReference type="Proteomes" id="UP000054498"/>
    </source>
</evidence>
<feature type="transmembrane region" description="Helical" evidence="6">
    <location>
        <begin position="56"/>
        <end position="83"/>
    </location>
</feature>
<evidence type="ECO:0000256" key="4">
    <source>
        <dbReference type="ARBA" id="ARBA00022989"/>
    </source>
</evidence>
<evidence type="ECO:0000256" key="5">
    <source>
        <dbReference type="ARBA" id="ARBA00023136"/>
    </source>
</evidence>
<comment type="similarity">
    <text evidence="2">Belongs to the cation transport ATPase (P-type) (TC 3.A.3) family. Type IB subfamily.</text>
</comment>
<dbReference type="GO" id="GO:0000166">
    <property type="term" value="F:nucleotide binding"/>
    <property type="evidence" value="ECO:0007669"/>
    <property type="project" value="InterPro"/>
</dbReference>
<dbReference type="PANTHER" id="PTHR48085">
    <property type="entry name" value="CADMIUM/ZINC-TRANSPORTING ATPASE HMA2-RELATED"/>
    <property type="match status" value="1"/>
</dbReference>
<dbReference type="InterPro" id="IPR023298">
    <property type="entry name" value="ATPase_P-typ_TM_dom_sf"/>
</dbReference>
<proteinExistence type="inferred from homology"/>
<dbReference type="Gene3D" id="3.40.50.1000">
    <property type="entry name" value="HAD superfamily/HAD-like"/>
    <property type="match status" value="1"/>
</dbReference>
<organism evidence="7 8">
    <name type="scientific">Monoraphidium neglectum</name>
    <dbReference type="NCBI Taxonomy" id="145388"/>
    <lineage>
        <taxon>Eukaryota</taxon>
        <taxon>Viridiplantae</taxon>
        <taxon>Chlorophyta</taxon>
        <taxon>core chlorophytes</taxon>
        <taxon>Chlorophyceae</taxon>
        <taxon>CS clade</taxon>
        <taxon>Sphaeropleales</taxon>
        <taxon>Selenastraceae</taxon>
        <taxon>Monoraphidium</taxon>
    </lineage>
</organism>
<dbReference type="SFLD" id="SFLDF00027">
    <property type="entry name" value="p-type_atpase"/>
    <property type="match status" value="1"/>
</dbReference>
<dbReference type="Gene3D" id="3.40.1110.10">
    <property type="entry name" value="Calcium-transporting ATPase, cytoplasmic domain N"/>
    <property type="match status" value="1"/>
</dbReference>
<evidence type="ECO:0000256" key="1">
    <source>
        <dbReference type="ARBA" id="ARBA00004370"/>
    </source>
</evidence>
<dbReference type="EC" id="3.6.3.5" evidence="7"/>
<comment type="subcellular location">
    <subcellularLocation>
        <location evidence="1">Membrane</location>
    </subcellularLocation>
</comment>
<keyword evidence="8" id="KW-1185">Reference proteome</keyword>
<evidence type="ECO:0000256" key="6">
    <source>
        <dbReference type="SAM" id="Phobius"/>
    </source>
</evidence>
<evidence type="ECO:0000313" key="7">
    <source>
        <dbReference type="EMBL" id="KIY98833.1"/>
    </source>
</evidence>
<dbReference type="SFLD" id="SFLDS00003">
    <property type="entry name" value="Haloacid_Dehalogenase"/>
    <property type="match status" value="1"/>
</dbReference>
<dbReference type="InterPro" id="IPR051014">
    <property type="entry name" value="Cation_Transport_ATPase_IB"/>
</dbReference>
<dbReference type="PANTHER" id="PTHR48085:SF5">
    <property type="entry name" value="CADMIUM_ZINC-TRANSPORTING ATPASE HMA4-RELATED"/>
    <property type="match status" value="1"/>
</dbReference>
<dbReference type="AlphaFoldDB" id="A0A0D2KTP2"/>
<dbReference type="GO" id="GO:0016020">
    <property type="term" value="C:membrane"/>
    <property type="evidence" value="ECO:0007669"/>
    <property type="project" value="UniProtKB-SubCell"/>
</dbReference>
<dbReference type="KEGG" id="mng:MNEG_9131"/>
<keyword evidence="4 6" id="KW-1133">Transmembrane helix</keyword>
<sequence>MAALVAQATGQQSPSEALVARFARIYTPVVMAVCVLLAFLPWAFTYDADRRKEWVYLSLQVLVTACPCALVLATPATVVCALARAAQHGVLIKSGAALEALRRVEVVTFDKTGTLTKGNFLVVSFEPLDGWSRHDLLRLLGSLERGSSHPLAAAILGYAAAQGVPCDAVVEGAELVQGAGLTATVDGRRIAAGSEALVAAAGAAAAAGPELDAARRAISADAATACFVSVDGRLAGWLAARDAARPEAAEAVAMVASLGCRAAMLTGDTVAAAAGVGAAVGIAERRVHAALLPRDKLDKVAEYKQSAAPRPAGSACCAGALPVAACCLRGAPRPRRVWVAHCGDGVNDAPALAAADVGIAMGVAGSAAALEAGSVAYLDTTTHIQP</sequence>
<dbReference type="SFLD" id="SFLDG00002">
    <property type="entry name" value="C1.7:_P-type_atpase_like"/>
    <property type="match status" value="1"/>
</dbReference>
<dbReference type="InterPro" id="IPR044492">
    <property type="entry name" value="P_typ_ATPase_HD_dom"/>
</dbReference>
<dbReference type="Proteomes" id="UP000054498">
    <property type="component" value="Unassembled WGS sequence"/>
</dbReference>
<dbReference type="SUPFAM" id="SSF56784">
    <property type="entry name" value="HAD-like"/>
    <property type="match status" value="1"/>
</dbReference>
<protein>
    <submittedName>
        <fullName evidence="7">Zinc, cobalt and lead efflux system</fullName>
        <ecNumber evidence="7">3.6.3.5</ecNumber>
    </submittedName>
</protein>
<feature type="transmembrane region" description="Helical" evidence="6">
    <location>
        <begin position="25"/>
        <end position="44"/>
    </location>
</feature>
<dbReference type="GO" id="GO:0022857">
    <property type="term" value="F:transmembrane transporter activity"/>
    <property type="evidence" value="ECO:0007669"/>
    <property type="project" value="TreeGrafter"/>
</dbReference>
<dbReference type="PROSITE" id="PS01229">
    <property type="entry name" value="COF_2"/>
    <property type="match status" value="1"/>
</dbReference>
<keyword evidence="7" id="KW-0378">Hydrolase</keyword>
<dbReference type="Pfam" id="PF00702">
    <property type="entry name" value="Hydrolase"/>
    <property type="match status" value="1"/>
</dbReference>
<gene>
    <name evidence="7" type="ORF">MNEG_9131</name>
</gene>
<dbReference type="InterPro" id="IPR036412">
    <property type="entry name" value="HAD-like_sf"/>
</dbReference>
<dbReference type="GO" id="GO:0016787">
    <property type="term" value="F:hydrolase activity"/>
    <property type="evidence" value="ECO:0007669"/>
    <property type="project" value="UniProtKB-KW"/>
</dbReference>
<dbReference type="GeneID" id="25742006"/>
<dbReference type="STRING" id="145388.A0A0D2KTP2"/>
<dbReference type="PROSITE" id="PS00154">
    <property type="entry name" value="ATPASE_E1_E2"/>
    <property type="match status" value="1"/>
</dbReference>
<reference evidence="7 8" key="1">
    <citation type="journal article" date="2013" name="BMC Genomics">
        <title>Reconstruction of the lipid metabolism for the microalga Monoraphidium neglectum from its genome sequence reveals characteristics suitable for biofuel production.</title>
        <authorList>
            <person name="Bogen C."/>
            <person name="Al-Dilaimi A."/>
            <person name="Albersmeier A."/>
            <person name="Wichmann J."/>
            <person name="Grundmann M."/>
            <person name="Rupp O."/>
            <person name="Lauersen K.J."/>
            <person name="Blifernez-Klassen O."/>
            <person name="Kalinowski J."/>
            <person name="Goesmann A."/>
            <person name="Mussgnug J.H."/>
            <person name="Kruse O."/>
        </authorList>
    </citation>
    <scope>NUCLEOTIDE SEQUENCE [LARGE SCALE GENOMIC DNA]</scope>
    <source>
        <strain evidence="7 8">SAG 48.87</strain>
    </source>
</reference>
<accession>A0A0D2KTP2</accession>
<dbReference type="PRINTS" id="PR00119">
    <property type="entry name" value="CATATPASE"/>
</dbReference>
<name>A0A0D2KTP2_9CHLO</name>
<keyword evidence="3 6" id="KW-0812">Transmembrane</keyword>
<dbReference type="EMBL" id="KK102048">
    <property type="protein sequence ID" value="KIY98833.1"/>
    <property type="molecule type" value="Genomic_DNA"/>
</dbReference>
<keyword evidence="5 6" id="KW-0472">Membrane</keyword>
<evidence type="ECO:0000256" key="3">
    <source>
        <dbReference type="ARBA" id="ARBA00022692"/>
    </source>
</evidence>
<dbReference type="OrthoDB" id="550120at2759"/>
<dbReference type="SUPFAM" id="SSF81665">
    <property type="entry name" value="Calcium ATPase, transmembrane domain M"/>
    <property type="match status" value="1"/>
</dbReference>